<evidence type="ECO:0000256" key="1">
    <source>
        <dbReference type="SAM" id="MobiDB-lite"/>
    </source>
</evidence>
<sequence length="316" mass="33066">MSAPGGRHAAVERPERPPGRPVDIGDPGRAAATVVPRPDGRFPFHNDIVADAARVPGPAGGELHLLAASVRGLSHLYYGKVRQDAFGHLVTRDGRWLVAAVADGVSAGSHSHVAAEIVTRLGCRLLVEQLDDRPAAELDWRAVLDGVGGEIVRHARQRLGLVDSTLPDVAGRLAATALFAVVAVDPAETGDRPVHVMSLGDTSAWVLRPGAPPAWDPLQAVKNDGSVVASAATMALPGVPVELAPPVTTSLTPGEALVLMSDGVGDPLGGGTGEVGEYLAGAWREPPDPFTFIAQVGFRRRTYDDDRTVLAVWPVQ</sequence>
<feature type="domain" description="PPM-type phosphatase" evidence="2">
    <location>
        <begin position="71"/>
        <end position="268"/>
    </location>
</feature>
<dbReference type="InterPro" id="IPR036457">
    <property type="entry name" value="PPM-type-like_dom_sf"/>
</dbReference>
<name>A0ABT2JK55_9PSEU</name>
<keyword evidence="4" id="KW-1185">Reference proteome</keyword>
<organism evidence="3 4">
    <name type="scientific">Actinophytocola gossypii</name>
    <dbReference type="NCBI Taxonomy" id="2812003"/>
    <lineage>
        <taxon>Bacteria</taxon>
        <taxon>Bacillati</taxon>
        <taxon>Actinomycetota</taxon>
        <taxon>Actinomycetes</taxon>
        <taxon>Pseudonocardiales</taxon>
        <taxon>Pseudonocardiaceae</taxon>
    </lineage>
</organism>
<dbReference type="Proteomes" id="UP001156441">
    <property type="component" value="Unassembled WGS sequence"/>
</dbReference>
<dbReference type="EMBL" id="JAFFZE010000036">
    <property type="protein sequence ID" value="MCT2588267.1"/>
    <property type="molecule type" value="Genomic_DNA"/>
</dbReference>
<dbReference type="SUPFAM" id="SSF81606">
    <property type="entry name" value="PP2C-like"/>
    <property type="match status" value="1"/>
</dbReference>
<evidence type="ECO:0000259" key="2">
    <source>
        <dbReference type="Pfam" id="PF13672"/>
    </source>
</evidence>
<reference evidence="3 4" key="1">
    <citation type="submission" date="2021-02" db="EMBL/GenBank/DDBJ databases">
        <title>Actinophytocola xerophila sp. nov., isolated from soil of cotton cropping field.</title>
        <authorList>
            <person name="Huang R."/>
            <person name="Chen X."/>
            <person name="Ge X."/>
            <person name="Liu W."/>
        </authorList>
    </citation>
    <scope>NUCLEOTIDE SEQUENCE [LARGE SCALE GENOMIC DNA]</scope>
    <source>
        <strain evidence="3 4">S1-96</strain>
    </source>
</reference>
<protein>
    <submittedName>
        <fullName evidence="3">Protein phosphatase 2C domain-containing protein</fullName>
    </submittedName>
</protein>
<comment type="caution">
    <text evidence="3">The sequence shown here is derived from an EMBL/GenBank/DDBJ whole genome shotgun (WGS) entry which is preliminary data.</text>
</comment>
<gene>
    <name evidence="3" type="ORF">JT362_34675</name>
</gene>
<feature type="compositionally biased region" description="Basic and acidic residues" evidence="1">
    <location>
        <begin position="9"/>
        <end position="18"/>
    </location>
</feature>
<dbReference type="Pfam" id="PF13672">
    <property type="entry name" value="PP2C_2"/>
    <property type="match status" value="1"/>
</dbReference>
<feature type="region of interest" description="Disordered" evidence="1">
    <location>
        <begin position="1"/>
        <end position="37"/>
    </location>
</feature>
<dbReference type="InterPro" id="IPR001932">
    <property type="entry name" value="PPM-type_phosphatase-like_dom"/>
</dbReference>
<evidence type="ECO:0000313" key="4">
    <source>
        <dbReference type="Proteomes" id="UP001156441"/>
    </source>
</evidence>
<accession>A0ABT2JK55</accession>
<dbReference type="RefSeq" id="WP_260196228.1">
    <property type="nucleotide sequence ID" value="NZ_JAFFZE010000036.1"/>
</dbReference>
<evidence type="ECO:0000313" key="3">
    <source>
        <dbReference type="EMBL" id="MCT2588267.1"/>
    </source>
</evidence>
<proteinExistence type="predicted"/>
<dbReference type="Gene3D" id="3.60.40.10">
    <property type="entry name" value="PPM-type phosphatase domain"/>
    <property type="match status" value="1"/>
</dbReference>